<comment type="cofactor">
    <cofactor evidence="1">
        <name>thiamine diphosphate</name>
        <dbReference type="ChEBI" id="CHEBI:58937"/>
    </cofactor>
</comment>
<dbReference type="InterPro" id="IPR009014">
    <property type="entry name" value="Transketo_C/PFOR_II"/>
</dbReference>
<evidence type="ECO:0000256" key="3">
    <source>
        <dbReference type="ARBA" id="ARBA00023052"/>
    </source>
</evidence>
<dbReference type="RefSeq" id="WP_135207823.1">
    <property type="nucleotide sequence ID" value="NZ_SPVF01000174.1"/>
</dbReference>
<dbReference type="InterPro" id="IPR033248">
    <property type="entry name" value="Transketolase_C"/>
</dbReference>
<dbReference type="OrthoDB" id="9780894at2"/>
<name>A0A4Y9S8A8_9BURK</name>
<dbReference type="NCBIfam" id="NF006667">
    <property type="entry name" value="PRK09212.1"/>
    <property type="match status" value="1"/>
</dbReference>
<dbReference type="InterPro" id="IPR029061">
    <property type="entry name" value="THDP-binding"/>
</dbReference>
<keyword evidence="6" id="KW-1185">Reference proteome</keyword>
<keyword evidence="2" id="KW-0560">Oxidoreductase</keyword>
<feature type="domain" description="Transketolase-like pyrimidine-binding" evidence="4">
    <location>
        <begin position="4"/>
        <end position="172"/>
    </location>
</feature>
<proteinExistence type="predicted"/>
<dbReference type="EMBL" id="SPVF01000174">
    <property type="protein sequence ID" value="TFW17822.1"/>
    <property type="molecule type" value="Genomic_DNA"/>
</dbReference>
<dbReference type="SUPFAM" id="SSF52922">
    <property type="entry name" value="TK C-terminal domain-like"/>
    <property type="match status" value="1"/>
</dbReference>
<dbReference type="PANTHER" id="PTHR43257">
    <property type="entry name" value="PYRUVATE DEHYDROGENASE E1 COMPONENT BETA SUBUNIT"/>
    <property type="match status" value="1"/>
</dbReference>
<dbReference type="FunFam" id="3.40.50.920:FF:000001">
    <property type="entry name" value="Pyruvate dehydrogenase E1 beta subunit"/>
    <property type="match status" value="1"/>
</dbReference>
<evidence type="ECO:0000256" key="2">
    <source>
        <dbReference type="ARBA" id="ARBA00023002"/>
    </source>
</evidence>
<organism evidence="5 6">
    <name type="scientific">Zemynaea arenosa</name>
    <dbReference type="NCBI Taxonomy" id="2561931"/>
    <lineage>
        <taxon>Bacteria</taxon>
        <taxon>Pseudomonadati</taxon>
        <taxon>Pseudomonadota</taxon>
        <taxon>Betaproteobacteria</taxon>
        <taxon>Burkholderiales</taxon>
        <taxon>Oxalobacteraceae</taxon>
        <taxon>Telluria group</taxon>
        <taxon>Zemynaea</taxon>
    </lineage>
</organism>
<evidence type="ECO:0000313" key="5">
    <source>
        <dbReference type="EMBL" id="TFW17822.1"/>
    </source>
</evidence>
<protein>
    <submittedName>
        <fullName evidence="5">Alpha-ketoacid dehydrogenase subunit beta</fullName>
    </submittedName>
</protein>
<evidence type="ECO:0000256" key="1">
    <source>
        <dbReference type="ARBA" id="ARBA00001964"/>
    </source>
</evidence>
<gene>
    <name evidence="5" type="ORF">E4L96_13900</name>
</gene>
<evidence type="ECO:0000259" key="4">
    <source>
        <dbReference type="SMART" id="SM00861"/>
    </source>
</evidence>
<dbReference type="Gene3D" id="3.40.50.970">
    <property type="match status" value="1"/>
</dbReference>
<dbReference type="Pfam" id="PF02780">
    <property type="entry name" value="Transketolase_C"/>
    <property type="match status" value="1"/>
</dbReference>
<dbReference type="Pfam" id="PF02779">
    <property type="entry name" value="Transket_pyr"/>
    <property type="match status" value="1"/>
</dbReference>
<dbReference type="InterPro" id="IPR005475">
    <property type="entry name" value="Transketolase-like_Pyr-bd"/>
</dbReference>
<sequence>MSQLTINEAIGQALAEEMRRDPTVLVFGEGVATKQATLVEQFGPRRVRNTPLAEAIIAGTAAGAAASGLRPVVDLLFTPFLTLSMDAICNSAGKLRYMSGGQFAFPMVVIARSGSGWTLGAQHNHNLEAWFVHSPGVKVVMPSTPADAKGLLQSAIRDNNPVLFLVDLTVADQPHQVDDKIEPIPLGKARLLREGADLTIISYSKAVHTCMDAAASLAAAGVQAEVLDLRSVKPLDEAAILASARKTGRVLVVHEAGRMCGVGAEVAALVSEQAFGWLKAPVVRIGGADVPPPSSWVLEQAYMPQATGIVEAGLRLAAQDRAVQAAA</sequence>
<keyword evidence="3" id="KW-0786">Thiamine pyrophosphate</keyword>
<dbReference type="PANTHER" id="PTHR43257:SF2">
    <property type="entry name" value="PYRUVATE DEHYDROGENASE E1 COMPONENT SUBUNIT BETA"/>
    <property type="match status" value="1"/>
</dbReference>
<evidence type="ECO:0000313" key="6">
    <source>
        <dbReference type="Proteomes" id="UP000298438"/>
    </source>
</evidence>
<accession>A0A4Y9S8A8</accession>
<dbReference type="Proteomes" id="UP000298438">
    <property type="component" value="Unassembled WGS sequence"/>
</dbReference>
<dbReference type="Gene3D" id="3.40.50.920">
    <property type="match status" value="1"/>
</dbReference>
<dbReference type="SUPFAM" id="SSF52518">
    <property type="entry name" value="Thiamin diphosphate-binding fold (THDP-binding)"/>
    <property type="match status" value="1"/>
</dbReference>
<reference evidence="5 6" key="1">
    <citation type="submission" date="2019-03" db="EMBL/GenBank/DDBJ databases">
        <title>Draft Genome Sequence of Massilia arenosa sp. nov., a Novel Massilia Species Isolated from a Sandy-loam Maize Soil.</title>
        <authorList>
            <person name="Raths R."/>
            <person name="Peta V."/>
            <person name="Bucking H."/>
        </authorList>
    </citation>
    <scope>NUCLEOTIDE SEQUENCE [LARGE SCALE GENOMIC DNA]</scope>
    <source>
        <strain evidence="5 6">MC02</strain>
    </source>
</reference>
<dbReference type="GO" id="GO:0016491">
    <property type="term" value="F:oxidoreductase activity"/>
    <property type="evidence" value="ECO:0007669"/>
    <property type="project" value="UniProtKB-KW"/>
</dbReference>
<dbReference type="AlphaFoldDB" id="A0A4Y9S8A8"/>
<dbReference type="SMART" id="SM00861">
    <property type="entry name" value="Transket_pyr"/>
    <property type="match status" value="1"/>
</dbReference>
<comment type="caution">
    <text evidence="5">The sequence shown here is derived from an EMBL/GenBank/DDBJ whole genome shotgun (WGS) entry which is preliminary data.</text>
</comment>